<reference evidence="1" key="1">
    <citation type="submission" date="2020-05" db="EMBL/GenBank/DDBJ databases">
        <authorList>
            <person name="Chiriac C."/>
            <person name="Salcher M."/>
            <person name="Ghai R."/>
            <person name="Kavagutti S V."/>
        </authorList>
    </citation>
    <scope>NUCLEOTIDE SEQUENCE</scope>
</reference>
<dbReference type="EMBL" id="LR798334">
    <property type="protein sequence ID" value="CAB5224107.1"/>
    <property type="molecule type" value="Genomic_DNA"/>
</dbReference>
<proteinExistence type="predicted"/>
<accession>A0A6J7X456</accession>
<sequence length="148" mass="15234">MPFIKISGLTTATAVSATNLVEINQNGTSRSATLSQLAALPPRIGSIASASTITPTGDTVDQYNVTALATSAVIAAPSGTPVDGQRLVLRLEDNGTSRTLTWTTSSGAYRAGVVALPTSTIAGKTLYVGCIYNAQDTFWDVVAVSNQV</sequence>
<gene>
    <name evidence="1" type="ORF">UFOVP735_30</name>
</gene>
<protein>
    <submittedName>
        <fullName evidence="1">Uncharacterized protein</fullName>
    </submittedName>
</protein>
<evidence type="ECO:0000313" key="1">
    <source>
        <dbReference type="EMBL" id="CAB5224107.1"/>
    </source>
</evidence>
<organism evidence="1">
    <name type="scientific">uncultured Caudovirales phage</name>
    <dbReference type="NCBI Taxonomy" id="2100421"/>
    <lineage>
        <taxon>Viruses</taxon>
        <taxon>Duplodnaviria</taxon>
        <taxon>Heunggongvirae</taxon>
        <taxon>Uroviricota</taxon>
        <taxon>Caudoviricetes</taxon>
        <taxon>Peduoviridae</taxon>
        <taxon>Maltschvirus</taxon>
        <taxon>Maltschvirus maltsch</taxon>
    </lineage>
</organism>
<name>A0A6J7X456_9CAUD</name>